<dbReference type="InterPro" id="IPR036890">
    <property type="entry name" value="HATPase_C_sf"/>
</dbReference>
<dbReference type="STRING" id="357804.Ping_0281"/>
<dbReference type="Gene3D" id="3.30.565.10">
    <property type="entry name" value="Histidine kinase-like ATPase, C-terminal domain"/>
    <property type="match status" value="1"/>
</dbReference>
<dbReference type="eggNOG" id="COG0642">
    <property type="taxonomic scope" value="Bacteria"/>
</dbReference>
<proteinExistence type="predicted"/>
<gene>
    <name evidence="14" type="ordered locus">Ping_0281</name>
</gene>
<evidence type="ECO:0000256" key="5">
    <source>
        <dbReference type="ARBA" id="ARBA00022679"/>
    </source>
</evidence>
<dbReference type="EC" id="2.7.13.3" evidence="3"/>
<evidence type="ECO:0000313" key="15">
    <source>
        <dbReference type="Proteomes" id="UP000000639"/>
    </source>
</evidence>
<dbReference type="RefSeq" id="WP_011768706.1">
    <property type="nucleotide sequence ID" value="NC_008709.1"/>
</dbReference>
<evidence type="ECO:0000256" key="10">
    <source>
        <dbReference type="ARBA" id="ARBA00023136"/>
    </source>
</evidence>
<feature type="domain" description="HAMP" evidence="13">
    <location>
        <begin position="223"/>
        <end position="274"/>
    </location>
</feature>
<dbReference type="GO" id="GO:0004673">
    <property type="term" value="F:protein histidine kinase activity"/>
    <property type="evidence" value="ECO:0007669"/>
    <property type="project" value="UniProtKB-EC"/>
</dbReference>
<dbReference type="Gene3D" id="1.10.287.130">
    <property type="match status" value="1"/>
</dbReference>
<sequence length="475" mass="52906">MPKRATNLNSLKTRLIVSALLFILVLMPLIGLTLNDAFKEQVKSASKNELSAYVYSVLAVTEFDNGQLLMPDLLLENQFNVIQSGLYALITMPNVKDNDPRLESDSTNLVSDRKKETGNTRIAWQSDSFLGFKAPANLPHPATGQSEFSEIKLEGKPYLIYSFTASFEQSAQSDGAAALPITLHIIKDQVDFQRQVDLFTKQLWSWLLILMALLVIVQIVWLLWTLKPLAKFTKELNDIEQGRTQQLNEIYPTELQAVARQLNALLNTEQSQRKRYRNALSDLAHSLKTPLAVIQSQKGLNHAAIEQISIINSIIGHQLKRAQTAAGASWHLGIKVKSVSDKLIRTLHKIYREPQISISQNINRQAVFKGDEADLTEILGNVLDNACKAATSQVALTVTSNKKVLIITVEDDGKGISPEQHIQIFERGMRADSYQSGHGIGLAIVRDLTDSYNGQLAVSTSQTLGGAKFEFHFRF</sequence>
<comment type="catalytic activity">
    <reaction evidence="1">
        <text>ATP + protein L-histidine = ADP + protein N-phospho-L-histidine.</text>
        <dbReference type="EC" id="2.7.13.3"/>
    </reaction>
</comment>
<dbReference type="InterPro" id="IPR050428">
    <property type="entry name" value="TCS_sensor_his_kinase"/>
</dbReference>
<evidence type="ECO:0000256" key="7">
    <source>
        <dbReference type="ARBA" id="ARBA00022777"/>
    </source>
</evidence>
<protein>
    <recommendedName>
        <fullName evidence="3">histidine kinase</fullName>
        <ecNumber evidence="3">2.7.13.3</ecNumber>
    </recommendedName>
</protein>
<dbReference type="KEGG" id="pin:Ping_0281"/>
<dbReference type="PROSITE" id="PS50109">
    <property type="entry name" value="HIS_KIN"/>
    <property type="match status" value="1"/>
</dbReference>
<dbReference type="AlphaFoldDB" id="A1SRN2"/>
<keyword evidence="6 11" id="KW-0812">Transmembrane</keyword>
<dbReference type="EMBL" id="CP000510">
    <property type="protein sequence ID" value="ABM02147.1"/>
    <property type="molecule type" value="Genomic_DNA"/>
</dbReference>
<evidence type="ECO:0000256" key="6">
    <source>
        <dbReference type="ARBA" id="ARBA00022692"/>
    </source>
</evidence>
<dbReference type="PROSITE" id="PS50885">
    <property type="entry name" value="HAMP"/>
    <property type="match status" value="1"/>
</dbReference>
<evidence type="ECO:0000256" key="1">
    <source>
        <dbReference type="ARBA" id="ARBA00000085"/>
    </source>
</evidence>
<evidence type="ECO:0000256" key="9">
    <source>
        <dbReference type="ARBA" id="ARBA00023012"/>
    </source>
</evidence>
<evidence type="ECO:0000256" key="11">
    <source>
        <dbReference type="SAM" id="Phobius"/>
    </source>
</evidence>
<accession>A1SRN2</accession>
<dbReference type="GO" id="GO:0005886">
    <property type="term" value="C:plasma membrane"/>
    <property type="evidence" value="ECO:0007669"/>
    <property type="project" value="TreeGrafter"/>
</dbReference>
<dbReference type="Pfam" id="PF02518">
    <property type="entry name" value="HATPase_c"/>
    <property type="match status" value="1"/>
</dbReference>
<dbReference type="SMART" id="SM00387">
    <property type="entry name" value="HATPase_c"/>
    <property type="match status" value="1"/>
</dbReference>
<keyword evidence="4" id="KW-0597">Phosphoprotein</keyword>
<dbReference type="OrthoDB" id="9809567at2"/>
<evidence type="ECO:0000256" key="8">
    <source>
        <dbReference type="ARBA" id="ARBA00022989"/>
    </source>
</evidence>
<evidence type="ECO:0000256" key="3">
    <source>
        <dbReference type="ARBA" id="ARBA00012438"/>
    </source>
</evidence>
<dbReference type="SUPFAM" id="SSF55874">
    <property type="entry name" value="ATPase domain of HSP90 chaperone/DNA topoisomerase II/histidine kinase"/>
    <property type="match status" value="1"/>
</dbReference>
<keyword evidence="5" id="KW-0808">Transferase</keyword>
<dbReference type="GO" id="GO:0005524">
    <property type="term" value="F:ATP binding"/>
    <property type="evidence" value="ECO:0007669"/>
    <property type="project" value="UniProtKB-KW"/>
</dbReference>
<name>A1SRN2_PSYIN</name>
<reference evidence="14 15" key="1">
    <citation type="submission" date="2007-01" db="EMBL/GenBank/DDBJ databases">
        <title>Complete sequence of Psychromonas ingrahamii 37.</title>
        <authorList>
            <consortium name="US DOE Joint Genome Institute"/>
            <person name="Copeland A."/>
            <person name="Lucas S."/>
            <person name="Lapidus A."/>
            <person name="Barry K."/>
            <person name="Detter J.C."/>
            <person name="Glavina del Rio T."/>
            <person name="Hammon N."/>
            <person name="Israni S."/>
            <person name="Dalin E."/>
            <person name="Tice H."/>
            <person name="Pitluck S."/>
            <person name="Thompson L.S."/>
            <person name="Brettin T."/>
            <person name="Bruce D."/>
            <person name="Han C."/>
            <person name="Tapia R."/>
            <person name="Schmutz J."/>
            <person name="Larimer F."/>
            <person name="Land M."/>
            <person name="Hauser L."/>
            <person name="Kyrpides N."/>
            <person name="Ivanova N."/>
            <person name="Staley J."/>
            <person name="Richardson P."/>
        </authorList>
    </citation>
    <scope>NUCLEOTIDE SEQUENCE [LARGE SCALE GENOMIC DNA]</scope>
    <source>
        <strain evidence="14 15">37</strain>
    </source>
</reference>
<keyword evidence="9" id="KW-0902">Two-component regulatory system</keyword>
<keyword evidence="7 14" id="KW-0418">Kinase</keyword>
<dbReference type="InterPro" id="IPR004358">
    <property type="entry name" value="Sig_transdc_His_kin-like_C"/>
</dbReference>
<feature type="transmembrane region" description="Helical" evidence="11">
    <location>
        <begin position="203"/>
        <end position="224"/>
    </location>
</feature>
<evidence type="ECO:0000259" key="13">
    <source>
        <dbReference type="PROSITE" id="PS50885"/>
    </source>
</evidence>
<dbReference type="Proteomes" id="UP000000639">
    <property type="component" value="Chromosome"/>
</dbReference>
<feature type="domain" description="Histidine kinase" evidence="12">
    <location>
        <begin position="282"/>
        <end position="475"/>
    </location>
</feature>
<dbReference type="HOGENOM" id="CLU_000445_42_2_6"/>
<evidence type="ECO:0000313" key="14">
    <source>
        <dbReference type="EMBL" id="ABM02147.1"/>
    </source>
</evidence>
<evidence type="ECO:0000256" key="2">
    <source>
        <dbReference type="ARBA" id="ARBA00004370"/>
    </source>
</evidence>
<dbReference type="PANTHER" id="PTHR45436">
    <property type="entry name" value="SENSOR HISTIDINE KINASE YKOH"/>
    <property type="match status" value="1"/>
</dbReference>
<dbReference type="InterPro" id="IPR005467">
    <property type="entry name" value="His_kinase_dom"/>
</dbReference>
<evidence type="ECO:0000256" key="4">
    <source>
        <dbReference type="ARBA" id="ARBA00022553"/>
    </source>
</evidence>
<dbReference type="PANTHER" id="PTHR45436:SF4">
    <property type="entry name" value="SENSOR PROTEIN PHOQ"/>
    <property type="match status" value="1"/>
</dbReference>
<dbReference type="GO" id="GO:0000160">
    <property type="term" value="P:phosphorelay signal transduction system"/>
    <property type="evidence" value="ECO:0007669"/>
    <property type="project" value="UniProtKB-KW"/>
</dbReference>
<evidence type="ECO:0000259" key="12">
    <source>
        <dbReference type="PROSITE" id="PS50109"/>
    </source>
</evidence>
<dbReference type="PRINTS" id="PR00344">
    <property type="entry name" value="BCTRLSENSOR"/>
</dbReference>
<keyword evidence="10 11" id="KW-0472">Membrane</keyword>
<dbReference type="InterPro" id="IPR003594">
    <property type="entry name" value="HATPase_dom"/>
</dbReference>
<comment type="subcellular location">
    <subcellularLocation>
        <location evidence="2">Membrane</location>
    </subcellularLocation>
</comment>
<dbReference type="InterPro" id="IPR003660">
    <property type="entry name" value="HAMP_dom"/>
</dbReference>
<organism evidence="14 15">
    <name type="scientific">Psychromonas ingrahamii (strain DSM 17664 / CCUG 51855 / 37)</name>
    <dbReference type="NCBI Taxonomy" id="357804"/>
    <lineage>
        <taxon>Bacteria</taxon>
        <taxon>Pseudomonadati</taxon>
        <taxon>Pseudomonadota</taxon>
        <taxon>Gammaproteobacteria</taxon>
        <taxon>Alteromonadales</taxon>
        <taxon>Psychromonadaceae</taxon>
        <taxon>Psychromonas</taxon>
    </lineage>
</organism>
<keyword evidence="15" id="KW-1185">Reference proteome</keyword>
<keyword evidence="8 11" id="KW-1133">Transmembrane helix</keyword>